<evidence type="ECO:0000313" key="2">
    <source>
        <dbReference type="Proteomes" id="UP001204953"/>
    </source>
</evidence>
<dbReference type="Proteomes" id="UP001204953">
    <property type="component" value="Unassembled WGS sequence"/>
</dbReference>
<comment type="caution">
    <text evidence="1">The sequence shown here is derived from an EMBL/GenBank/DDBJ whole genome shotgun (WGS) entry which is preliminary data.</text>
</comment>
<evidence type="ECO:0008006" key="3">
    <source>
        <dbReference type="Google" id="ProtNLM"/>
    </source>
</evidence>
<proteinExistence type="predicted"/>
<sequence>MDHSNMPGMETHSDSVTTQAKLTIPANIKPQTPVPLVIDIQDKEGKAIAKFETFQEKLMHLIVVSDDLDFFNHIHPTYKENGRFEVEANFPQSGNYTLFSDYKPASQKDRVSVLKAQIPGTNPSPAKIDLNLVKTFGDTKASLTFSQPTLKVGQDVTLMFDLRDTATNQPITDLQPYLGERGHLVIIKQSSPLTEADYLHAHAVKDNLAGNVDFMTHFSQPGKYKVWGQFNRNGKIITADFWINVI</sequence>
<evidence type="ECO:0000313" key="1">
    <source>
        <dbReference type="EMBL" id="MCP2729039.1"/>
    </source>
</evidence>
<dbReference type="EMBL" id="JAMZMM010000089">
    <property type="protein sequence ID" value="MCP2729039.1"/>
    <property type="molecule type" value="Genomic_DNA"/>
</dbReference>
<accession>A0AAE3GRN4</accession>
<protein>
    <recommendedName>
        <fullName evidence="3">YtkA-like domain-containing protein</fullName>
    </recommendedName>
</protein>
<organism evidence="1 2">
    <name type="scientific">Limnofasciculus baicalensis BBK-W-15</name>
    <dbReference type="NCBI Taxonomy" id="2699891"/>
    <lineage>
        <taxon>Bacteria</taxon>
        <taxon>Bacillati</taxon>
        <taxon>Cyanobacteriota</taxon>
        <taxon>Cyanophyceae</taxon>
        <taxon>Coleofasciculales</taxon>
        <taxon>Coleofasciculaceae</taxon>
        <taxon>Limnofasciculus</taxon>
        <taxon>Limnofasciculus baicalensis</taxon>
    </lineage>
</organism>
<dbReference type="RefSeq" id="WP_254011828.1">
    <property type="nucleotide sequence ID" value="NZ_JAMZMM010000089.1"/>
</dbReference>
<keyword evidence="2" id="KW-1185">Reference proteome</keyword>
<reference evidence="1" key="1">
    <citation type="submission" date="2022-06" db="EMBL/GenBank/DDBJ databases">
        <title>New cyanobacteria of genus Symplocastrum in benthos of Lake Baikal.</title>
        <authorList>
            <person name="Sorokovikova E."/>
            <person name="Tikhonova I."/>
            <person name="Krasnopeev A."/>
            <person name="Evseev P."/>
            <person name="Gladkikh A."/>
            <person name="Belykh O."/>
        </authorList>
    </citation>
    <scope>NUCLEOTIDE SEQUENCE</scope>
    <source>
        <strain evidence="1">BBK-W-15</strain>
    </source>
</reference>
<gene>
    <name evidence="1" type="ORF">NJ959_11280</name>
</gene>
<name>A0AAE3GRN4_9CYAN</name>
<dbReference type="AlphaFoldDB" id="A0AAE3GRN4"/>